<dbReference type="EMBL" id="BNJJ01000007">
    <property type="protein sequence ID" value="GHO84958.1"/>
    <property type="molecule type" value="Genomic_DNA"/>
</dbReference>
<sequence>MTNKHSLEARITARAVNDATFRRNLLHDPKATIEREFAVTFPANAVVRVEQGSNNTVRVILPASGPTEVELDEAQLSNINGGSGNAGQIGGGDVFGPRPGYRDL</sequence>
<dbReference type="SUPFAM" id="SSF56209">
    <property type="entry name" value="Nitrile hydratase alpha chain"/>
    <property type="match status" value="1"/>
</dbReference>
<gene>
    <name evidence="2" type="ORF">KSZ_29640</name>
</gene>
<protein>
    <recommendedName>
        <fullName evidence="4">NHLP leader peptide family natural product</fullName>
    </recommendedName>
</protein>
<feature type="region of interest" description="Disordered" evidence="1">
    <location>
        <begin position="77"/>
        <end position="104"/>
    </location>
</feature>
<proteinExistence type="predicted"/>
<dbReference type="Gene3D" id="3.90.330.10">
    <property type="entry name" value="Nitrile hydratase alpha /Thiocyanate hydrolase gamma"/>
    <property type="match status" value="1"/>
</dbReference>
<organism evidence="2 3">
    <name type="scientific">Dictyobacter formicarum</name>
    <dbReference type="NCBI Taxonomy" id="2778368"/>
    <lineage>
        <taxon>Bacteria</taxon>
        <taxon>Bacillati</taxon>
        <taxon>Chloroflexota</taxon>
        <taxon>Ktedonobacteria</taxon>
        <taxon>Ktedonobacterales</taxon>
        <taxon>Dictyobacteraceae</taxon>
        <taxon>Dictyobacter</taxon>
    </lineage>
</organism>
<comment type="caution">
    <text evidence="2">The sequence shown here is derived from an EMBL/GenBank/DDBJ whole genome shotgun (WGS) entry which is preliminary data.</text>
</comment>
<evidence type="ECO:0008006" key="4">
    <source>
        <dbReference type="Google" id="ProtNLM"/>
    </source>
</evidence>
<reference evidence="2 3" key="1">
    <citation type="journal article" date="2021" name="Int. J. Syst. Evol. Microbiol.">
        <title>Reticulibacter mediterranei gen. nov., sp. nov., within the new family Reticulibacteraceae fam. nov., and Ktedonospora formicarum gen. nov., sp. nov., Ktedonobacter robiniae sp. nov., Dictyobacter formicarum sp. nov. and Dictyobacter arantiisoli sp. nov., belonging to the class Ktedonobacteria.</title>
        <authorList>
            <person name="Yabe S."/>
            <person name="Zheng Y."/>
            <person name="Wang C.M."/>
            <person name="Sakai Y."/>
            <person name="Abe K."/>
            <person name="Yokota A."/>
            <person name="Donadio S."/>
            <person name="Cavaletti L."/>
            <person name="Monciardini P."/>
        </authorList>
    </citation>
    <scope>NUCLEOTIDE SEQUENCE [LARGE SCALE GENOMIC DNA]</scope>
    <source>
        <strain evidence="2 3">SOSP1-9</strain>
    </source>
</reference>
<keyword evidence="3" id="KW-1185">Reference proteome</keyword>
<dbReference type="RefSeq" id="WP_201362579.1">
    <property type="nucleotide sequence ID" value="NZ_BNJJ01000007.1"/>
</dbReference>
<feature type="compositionally biased region" description="Gly residues" evidence="1">
    <location>
        <begin position="81"/>
        <end position="94"/>
    </location>
</feature>
<evidence type="ECO:0000256" key="1">
    <source>
        <dbReference type="SAM" id="MobiDB-lite"/>
    </source>
</evidence>
<dbReference type="InterPro" id="IPR022513">
    <property type="entry name" value="TOMM_pelo"/>
</dbReference>
<dbReference type="InterPro" id="IPR036648">
    <property type="entry name" value="CN_Hdrase_a/SCN_Hdrase_g_sf"/>
</dbReference>
<dbReference type="NCBIfam" id="TIGR03793">
    <property type="entry name" value="leader_NHLP"/>
    <property type="match status" value="1"/>
</dbReference>
<evidence type="ECO:0000313" key="2">
    <source>
        <dbReference type="EMBL" id="GHO84958.1"/>
    </source>
</evidence>
<evidence type="ECO:0000313" key="3">
    <source>
        <dbReference type="Proteomes" id="UP000635565"/>
    </source>
</evidence>
<dbReference type="Proteomes" id="UP000635565">
    <property type="component" value="Unassembled WGS sequence"/>
</dbReference>
<accession>A0ABQ3VGM2</accession>
<name>A0ABQ3VGM2_9CHLR</name>